<dbReference type="Proteomes" id="UP000247612">
    <property type="component" value="Unassembled WGS sequence"/>
</dbReference>
<dbReference type="InterPro" id="IPR013321">
    <property type="entry name" value="Arc_rbn_hlx_hlx"/>
</dbReference>
<dbReference type="Gene3D" id="1.10.1220.10">
    <property type="entry name" value="Met repressor-like"/>
    <property type="match status" value="1"/>
</dbReference>
<organism evidence="1 2">
    <name type="scientific">Dielma fastidiosa</name>
    <dbReference type="NCBI Taxonomy" id="1034346"/>
    <lineage>
        <taxon>Bacteria</taxon>
        <taxon>Bacillati</taxon>
        <taxon>Bacillota</taxon>
        <taxon>Erysipelotrichia</taxon>
        <taxon>Erysipelotrichales</taxon>
        <taxon>Erysipelotrichaceae</taxon>
        <taxon>Dielma</taxon>
    </lineage>
</organism>
<accession>A0A318KW18</accession>
<dbReference type="RefSeq" id="WP_022939578.1">
    <property type="nucleotide sequence ID" value="NZ_HE578932.1"/>
</dbReference>
<protein>
    <submittedName>
        <fullName evidence="1">Uncharacterized protein</fullName>
    </submittedName>
</protein>
<gene>
    <name evidence="1" type="ORF">DES51_111135</name>
</gene>
<proteinExistence type="predicted"/>
<evidence type="ECO:0000313" key="1">
    <source>
        <dbReference type="EMBL" id="PXX77383.1"/>
    </source>
</evidence>
<keyword evidence="2" id="KW-1185">Reference proteome</keyword>
<dbReference type="STRING" id="1034346.GCA_000313565_03299"/>
<reference evidence="1 2" key="1">
    <citation type="submission" date="2018-05" db="EMBL/GenBank/DDBJ databases">
        <title>Genomic Encyclopedia of Type Strains, Phase IV (KMG-IV): sequencing the most valuable type-strain genomes for metagenomic binning, comparative biology and taxonomic classification.</title>
        <authorList>
            <person name="Goeker M."/>
        </authorList>
    </citation>
    <scope>NUCLEOTIDE SEQUENCE [LARGE SCALE GENOMIC DNA]</scope>
    <source>
        <strain evidence="1 2">JC118</strain>
    </source>
</reference>
<dbReference type="AlphaFoldDB" id="A0A318KW18"/>
<dbReference type="InterPro" id="IPR010985">
    <property type="entry name" value="Ribbon_hlx_hlx"/>
</dbReference>
<dbReference type="SUPFAM" id="SSF47598">
    <property type="entry name" value="Ribbon-helix-helix"/>
    <property type="match status" value="1"/>
</dbReference>
<dbReference type="GO" id="GO:0006355">
    <property type="term" value="P:regulation of DNA-templated transcription"/>
    <property type="evidence" value="ECO:0007669"/>
    <property type="project" value="InterPro"/>
</dbReference>
<comment type="caution">
    <text evidence="1">The sequence shown here is derived from an EMBL/GenBank/DDBJ whole genome shotgun (WGS) entry which is preliminary data.</text>
</comment>
<name>A0A318KW18_9FIRM</name>
<dbReference type="EMBL" id="QJKH01000011">
    <property type="protein sequence ID" value="PXX77383.1"/>
    <property type="molecule type" value="Genomic_DNA"/>
</dbReference>
<sequence>MKNQRKSLEKERTTIRIPSELKKLLQEEADEKGYTVNDLILFILWDNFQKPTVQE</sequence>
<evidence type="ECO:0000313" key="2">
    <source>
        <dbReference type="Proteomes" id="UP000247612"/>
    </source>
</evidence>